<keyword evidence="1" id="KW-0808">Transferase</keyword>
<protein>
    <submittedName>
        <fullName evidence="1">Hexokinase-1-like</fullName>
    </submittedName>
</protein>
<name>A0A392RSZ6_9FABA</name>
<keyword evidence="2" id="KW-1185">Reference proteome</keyword>
<reference evidence="1 2" key="1">
    <citation type="journal article" date="2018" name="Front. Plant Sci.">
        <title>Red Clover (Trifolium pratense) and Zigzag Clover (T. medium) - A Picture of Genomic Similarities and Differences.</title>
        <authorList>
            <person name="Dluhosova J."/>
            <person name="Istvanek J."/>
            <person name="Nedelnik J."/>
            <person name="Repkova J."/>
        </authorList>
    </citation>
    <scope>NUCLEOTIDE SEQUENCE [LARGE SCALE GENOMIC DNA]</scope>
    <source>
        <strain evidence="2">cv. 10/8</strain>
        <tissue evidence="1">Leaf</tissue>
    </source>
</reference>
<dbReference type="AlphaFoldDB" id="A0A392RSZ6"/>
<evidence type="ECO:0000313" key="1">
    <source>
        <dbReference type="EMBL" id="MCI39332.1"/>
    </source>
</evidence>
<keyword evidence="1" id="KW-0418">Kinase</keyword>
<proteinExistence type="predicted"/>
<comment type="caution">
    <text evidence="1">The sequence shown here is derived from an EMBL/GenBank/DDBJ whole genome shotgun (WGS) entry which is preliminary data.</text>
</comment>
<sequence>MCRTPDMSDMHHDSSADLNVVKSKLKDIFE</sequence>
<dbReference type="GO" id="GO:0016301">
    <property type="term" value="F:kinase activity"/>
    <property type="evidence" value="ECO:0007669"/>
    <property type="project" value="UniProtKB-KW"/>
</dbReference>
<organism evidence="1 2">
    <name type="scientific">Trifolium medium</name>
    <dbReference type="NCBI Taxonomy" id="97028"/>
    <lineage>
        <taxon>Eukaryota</taxon>
        <taxon>Viridiplantae</taxon>
        <taxon>Streptophyta</taxon>
        <taxon>Embryophyta</taxon>
        <taxon>Tracheophyta</taxon>
        <taxon>Spermatophyta</taxon>
        <taxon>Magnoliopsida</taxon>
        <taxon>eudicotyledons</taxon>
        <taxon>Gunneridae</taxon>
        <taxon>Pentapetalae</taxon>
        <taxon>rosids</taxon>
        <taxon>fabids</taxon>
        <taxon>Fabales</taxon>
        <taxon>Fabaceae</taxon>
        <taxon>Papilionoideae</taxon>
        <taxon>50 kb inversion clade</taxon>
        <taxon>NPAAA clade</taxon>
        <taxon>Hologalegina</taxon>
        <taxon>IRL clade</taxon>
        <taxon>Trifolieae</taxon>
        <taxon>Trifolium</taxon>
    </lineage>
</organism>
<feature type="non-terminal residue" evidence="1">
    <location>
        <position position="30"/>
    </location>
</feature>
<dbReference type="Proteomes" id="UP000265520">
    <property type="component" value="Unassembled WGS sequence"/>
</dbReference>
<accession>A0A392RSZ6</accession>
<evidence type="ECO:0000313" key="2">
    <source>
        <dbReference type="Proteomes" id="UP000265520"/>
    </source>
</evidence>
<dbReference type="EMBL" id="LXQA010266196">
    <property type="protein sequence ID" value="MCI39332.1"/>
    <property type="molecule type" value="Genomic_DNA"/>
</dbReference>